<dbReference type="Pfam" id="PF01575">
    <property type="entry name" value="MaoC_dehydratas"/>
    <property type="match status" value="1"/>
</dbReference>
<dbReference type="Proteomes" id="UP000249130">
    <property type="component" value="Unassembled WGS sequence"/>
</dbReference>
<sequence length="151" mass="16439">MTTRLLEDFQVGETWTSRWETITEEAIVAFGKANDPQPIHTDPAAAATGRFGTVIASGWQIAALSLRLFVEAGGYGDTPMVGLGIDELRWKQIVRPGDTLQVHRTVIEVRRSATRPDRGSVKSRVEVKNQNGEVVLSMIALGQVPARTSGP</sequence>
<proteinExistence type="predicted"/>
<dbReference type="EMBL" id="NPEX01000015">
    <property type="protein sequence ID" value="RAI45451.1"/>
    <property type="molecule type" value="Genomic_DNA"/>
</dbReference>
<dbReference type="AlphaFoldDB" id="A0A327L4D1"/>
<protein>
    <submittedName>
        <fullName evidence="2">Enoyl-CoA hydratase</fullName>
    </submittedName>
</protein>
<dbReference type="OrthoDB" id="9797938at2"/>
<organism evidence="2 3">
    <name type="scientific">Rhodoplanes roseus</name>
    <dbReference type="NCBI Taxonomy" id="29409"/>
    <lineage>
        <taxon>Bacteria</taxon>
        <taxon>Pseudomonadati</taxon>
        <taxon>Pseudomonadota</taxon>
        <taxon>Alphaproteobacteria</taxon>
        <taxon>Hyphomicrobiales</taxon>
        <taxon>Nitrobacteraceae</taxon>
        <taxon>Rhodoplanes</taxon>
    </lineage>
</organism>
<dbReference type="SUPFAM" id="SSF54637">
    <property type="entry name" value="Thioesterase/thiol ester dehydrase-isomerase"/>
    <property type="match status" value="1"/>
</dbReference>
<name>A0A327L4D1_9BRAD</name>
<gene>
    <name evidence="2" type="ORF">CH341_03830</name>
</gene>
<dbReference type="PANTHER" id="PTHR43664">
    <property type="entry name" value="MONOAMINE OXIDASE-RELATED"/>
    <property type="match status" value="1"/>
</dbReference>
<evidence type="ECO:0000313" key="2">
    <source>
        <dbReference type="EMBL" id="RAI45451.1"/>
    </source>
</evidence>
<dbReference type="InterPro" id="IPR052342">
    <property type="entry name" value="MCH/BMMD"/>
</dbReference>
<comment type="caution">
    <text evidence="2">The sequence shown here is derived from an EMBL/GenBank/DDBJ whole genome shotgun (WGS) entry which is preliminary data.</text>
</comment>
<feature type="domain" description="MaoC-like" evidence="1">
    <location>
        <begin position="14"/>
        <end position="113"/>
    </location>
</feature>
<accession>A0A327L4D1</accession>
<evidence type="ECO:0000259" key="1">
    <source>
        <dbReference type="Pfam" id="PF01575"/>
    </source>
</evidence>
<dbReference type="InterPro" id="IPR029069">
    <property type="entry name" value="HotDog_dom_sf"/>
</dbReference>
<dbReference type="InterPro" id="IPR002539">
    <property type="entry name" value="MaoC-like_dom"/>
</dbReference>
<dbReference type="CDD" id="cd03454">
    <property type="entry name" value="YdeM"/>
    <property type="match status" value="1"/>
</dbReference>
<reference evidence="2 3" key="1">
    <citation type="submission" date="2017-07" db="EMBL/GenBank/DDBJ databases">
        <title>Draft Genome Sequences of Select Purple Nonsulfur Bacteria.</title>
        <authorList>
            <person name="Lasarre B."/>
            <person name="Mckinlay J.B."/>
        </authorList>
    </citation>
    <scope>NUCLEOTIDE SEQUENCE [LARGE SCALE GENOMIC DNA]</scope>
    <source>
        <strain evidence="2 3">DSM 5909</strain>
    </source>
</reference>
<dbReference type="PANTHER" id="PTHR43664:SF1">
    <property type="entry name" value="BETA-METHYLMALYL-COA DEHYDRATASE"/>
    <property type="match status" value="1"/>
</dbReference>
<dbReference type="RefSeq" id="WP_111417712.1">
    <property type="nucleotide sequence ID" value="NZ_NPEX01000015.1"/>
</dbReference>
<keyword evidence="3" id="KW-1185">Reference proteome</keyword>
<evidence type="ECO:0000313" key="3">
    <source>
        <dbReference type="Proteomes" id="UP000249130"/>
    </source>
</evidence>
<dbReference type="Gene3D" id="3.10.129.10">
    <property type="entry name" value="Hotdog Thioesterase"/>
    <property type="match status" value="1"/>
</dbReference>